<dbReference type="PANTHER" id="PTHR40260:SF2">
    <property type="entry name" value="BLR8190 PROTEIN"/>
    <property type="match status" value="1"/>
</dbReference>
<dbReference type="Proteomes" id="UP001500954">
    <property type="component" value="Unassembled WGS sequence"/>
</dbReference>
<dbReference type="InterPro" id="IPR009799">
    <property type="entry name" value="EthD_dom"/>
</dbReference>
<dbReference type="Gene3D" id="3.30.70.100">
    <property type="match status" value="1"/>
</dbReference>
<dbReference type="PANTHER" id="PTHR40260">
    <property type="entry name" value="BLR8190 PROTEIN"/>
    <property type="match status" value="1"/>
</dbReference>
<dbReference type="InterPro" id="IPR011008">
    <property type="entry name" value="Dimeric_a/b-barrel"/>
</dbReference>
<sequence>MKRGTIKVSVLYPNGQGKTFDMDYYCNKHVPMVAGLLGDAVIGATVEKGLGGGAPNQEATYVAMGNIYFETVESFENSFGPNADKIMGDIPNYTNIEPVIQISEVLI</sequence>
<evidence type="ECO:0000313" key="2">
    <source>
        <dbReference type="EMBL" id="GAA3579288.1"/>
    </source>
</evidence>
<evidence type="ECO:0000259" key="1">
    <source>
        <dbReference type="Pfam" id="PF07110"/>
    </source>
</evidence>
<comment type="caution">
    <text evidence="2">The sequence shown here is derived from an EMBL/GenBank/DDBJ whole genome shotgun (WGS) entry which is preliminary data.</text>
</comment>
<dbReference type="SUPFAM" id="SSF54909">
    <property type="entry name" value="Dimeric alpha+beta barrel"/>
    <property type="match status" value="1"/>
</dbReference>
<accession>A0ABP6YA07</accession>
<organism evidence="2 3">
    <name type="scientific">Snuella lapsa</name>
    <dbReference type="NCBI Taxonomy" id="870481"/>
    <lineage>
        <taxon>Bacteria</taxon>
        <taxon>Pseudomonadati</taxon>
        <taxon>Bacteroidota</taxon>
        <taxon>Flavobacteriia</taxon>
        <taxon>Flavobacteriales</taxon>
        <taxon>Flavobacteriaceae</taxon>
        <taxon>Snuella</taxon>
    </lineage>
</organism>
<dbReference type="RefSeq" id="WP_345007160.1">
    <property type="nucleotide sequence ID" value="NZ_BAABCY010000079.1"/>
</dbReference>
<dbReference type="Pfam" id="PF07110">
    <property type="entry name" value="EthD"/>
    <property type="match status" value="1"/>
</dbReference>
<dbReference type="EMBL" id="BAABCY010000079">
    <property type="protein sequence ID" value="GAA3579288.1"/>
    <property type="molecule type" value="Genomic_DNA"/>
</dbReference>
<name>A0ABP6YA07_9FLAO</name>
<reference evidence="3" key="1">
    <citation type="journal article" date="2019" name="Int. J. Syst. Evol. Microbiol.">
        <title>The Global Catalogue of Microorganisms (GCM) 10K type strain sequencing project: providing services to taxonomists for standard genome sequencing and annotation.</title>
        <authorList>
            <consortium name="The Broad Institute Genomics Platform"/>
            <consortium name="The Broad Institute Genome Sequencing Center for Infectious Disease"/>
            <person name="Wu L."/>
            <person name="Ma J."/>
        </authorList>
    </citation>
    <scope>NUCLEOTIDE SEQUENCE [LARGE SCALE GENOMIC DNA]</scope>
    <source>
        <strain evidence="3">JCM 17111</strain>
    </source>
</reference>
<feature type="domain" description="EthD" evidence="1">
    <location>
        <begin position="21"/>
        <end position="94"/>
    </location>
</feature>
<keyword evidence="3" id="KW-1185">Reference proteome</keyword>
<dbReference type="NCBIfam" id="TIGR02118">
    <property type="entry name" value="EthD family reductase"/>
    <property type="match status" value="1"/>
</dbReference>
<proteinExistence type="predicted"/>
<evidence type="ECO:0000313" key="3">
    <source>
        <dbReference type="Proteomes" id="UP001500954"/>
    </source>
</evidence>
<gene>
    <name evidence="2" type="ORF">GCM10022395_29890</name>
</gene>
<protein>
    <submittedName>
        <fullName evidence="2">EthD family reductase</fullName>
    </submittedName>
</protein>